<dbReference type="InterPro" id="IPR000315">
    <property type="entry name" value="Znf_B-box"/>
</dbReference>
<name>A0A9J7KSR4_BRAFL</name>
<feature type="region of interest" description="Disordered" evidence="6">
    <location>
        <begin position="693"/>
        <end position="881"/>
    </location>
</feature>
<dbReference type="InterPro" id="IPR036865">
    <property type="entry name" value="CRAL-TRIO_dom_sf"/>
</dbReference>
<feature type="compositionally biased region" description="Basic and acidic residues" evidence="6">
    <location>
        <begin position="778"/>
        <end position="787"/>
    </location>
</feature>
<organism evidence="10 11">
    <name type="scientific">Branchiostoma floridae</name>
    <name type="common">Florida lancelet</name>
    <name type="synonym">Amphioxus</name>
    <dbReference type="NCBI Taxonomy" id="7739"/>
    <lineage>
        <taxon>Eukaryota</taxon>
        <taxon>Metazoa</taxon>
        <taxon>Chordata</taxon>
        <taxon>Cephalochordata</taxon>
        <taxon>Leptocardii</taxon>
        <taxon>Amphioxiformes</taxon>
        <taxon>Branchiostomatidae</taxon>
        <taxon>Branchiostoma</taxon>
    </lineage>
</organism>
<dbReference type="RefSeq" id="XP_035669803.1">
    <property type="nucleotide sequence ID" value="XM_035813910.1"/>
</dbReference>
<feature type="region of interest" description="Disordered" evidence="6">
    <location>
        <begin position="166"/>
        <end position="256"/>
    </location>
</feature>
<dbReference type="Proteomes" id="UP000001554">
    <property type="component" value="Chromosome 3"/>
</dbReference>
<feature type="compositionally biased region" description="Polar residues" evidence="6">
    <location>
        <begin position="1257"/>
        <end position="1266"/>
    </location>
</feature>
<evidence type="ECO:0000256" key="3">
    <source>
        <dbReference type="ARBA" id="ARBA00065286"/>
    </source>
</evidence>
<dbReference type="InterPro" id="IPR001251">
    <property type="entry name" value="CRAL-TRIO_dom"/>
</dbReference>
<accession>A0A9J7KSR4</accession>
<feature type="region of interest" description="Disordered" evidence="6">
    <location>
        <begin position="1140"/>
        <end position="1176"/>
    </location>
</feature>
<feature type="compositionally biased region" description="Basic and acidic residues" evidence="6">
    <location>
        <begin position="1146"/>
        <end position="1173"/>
    </location>
</feature>
<feature type="domain" description="B box-type" evidence="7">
    <location>
        <begin position="63"/>
        <end position="104"/>
    </location>
</feature>
<dbReference type="SUPFAM" id="SSF57845">
    <property type="entry name" value="B-box zinc-binding domain"/>
    <property type="match status" value="1"/>
</dbReference>
<dbReference type="InterPro" id="IPR003961">
    <property type="entry name" value="FN3_dom"/>
</dbReference>
<dbReference type="PANTHER" id="PTHR45808:SF2">
    <property type="entry name" value="RHO GTPASE-ACTIVATING PROTEIN 68F"/>
    <property type="match status" value="1"/>
</dbReference>
<evidence type="ECO:0000259" key="9">
    <source>
        <dbReference type="PROSITE" id="PS50853"/>
    </source>
</evidence>
<dbReference type="GeneID" id="118411555"/>
<evidence type="ECO:0000256" key="4">
    <source>
        <dbReference type="ARBA" id="ARBA00073394"/>
    </source>
</evidence>
<feature type="compositionally biased region" description="Polar residues" evidence="6">
    <location>
        <begin position="181"/>
        <end position="190"/>
    </location>
</feature>
<keyword evidence="5" id="KW-0863">Zinc-finger</keyword>
<comment type="function">
    <text evidence="2">May be a bridge molecule between BCL2 and ARHGAP1/CDC42 in promoting cell death.</text>
</comment>
<dbReference type="GO" id="GO:0006915">
    <property type="term" value="P:apoptotic process"/>
    <property type="evidence" value="ECO:0007669"/>
    <property type="project" value="UniProtKB-KW"/>
</dbReference>
<feature type="compositionally biased region" description="Low complexity" evidence="6">
    <location>
        <begin position="1086"/>
        <end position="1096"/>
    </location>
</feature>
<feature type="compositionally biased region" description="Basic and acidic residues" evidence="6">
    <location>
        <begin position="236"/>
        <end position="255"/>
    </location>
</feature>
<keyword evidence="10" id="KW-1185">Reference proteome</keyword>
<dbReference type="InterPro" id="IPR013783">
    <property type="entry name" value="Ig-like_fold"/>
</dbReference>
<dbReference type="PANTHER" id="PTHR45808">
    <property type="entry name" value="RHO GTPASE-ACTIVATING PROTEIN 68F"/>
    <property type="match status" value="1"/>
</dbReference>
<dbReference type="SUPFAM" id="SSF49265">
    <property type="entry name" value="Fibronectin type III"/>
    <property type="match status" value="1"/>
</dbReference>
<dbReference type="OMA" id="YRTHDER"/>
<evidence type="ECO:0000256" key="5">
    <source>
        <dbReference type="PROSITE-ProRule" id="PRU00024"/>
    </source>
</evidence>
<feature type="region of interest" description="Disordered" evidence="6">
    <location>
        <begin position="460"/>
        <end position="487"/>
    </location>
</feature>
<sequence>MRLGQVVQSSCLTPCDVCPGTVSPAVRTCIGCELSYCKDCLERTHGNDGLGHCLVKPDDHVESEMPRCRQHGQLVELFCQTDGVPVCLECLQTGRHKGHSATSMEDWANDEQKRHDARAVRKRARHESDSAVGDEIDDSTNTIGSVNEVLTYAPSGHPRDRVHVLSTGKVQASVPRESNRVLDTNRSVLSDRSVPNVRPVPNDRSVPNNRPVPKERPVFKDRPVSNDRPMLNDNPVPRDRHEPNDRPVSIDRPAPDDISTIRARDHLPREGRLVGWKCNPSRGEVPVDHTRTAGETVQPIVGSFREATTHETAKQHVGRERQQPARGCLSTGQVLTHPIGGVKQVVNPPVHNRFDNATYDRFYQPQEKRIVEASSSVSASSGGPYYISCREEVVGPVEFSKVEPSSLEDAVADYLQQKHAIEQDPTIRGCHQNTDKGPSGVDSVYVSHARLVLNNIKSSQNVGTGAEHSLKHPKNEEQRFTTRHQTTGESLVDKEAGFSPDTTPKPLELFEHRRVSISRGLKLPEEDLSTRGNFAPTERQQQGYRLRNREQANKDVQQAVQDMFTKYMVTGHGLATTGQHQLSPDHSSSSGTIATNNKRSQAIFRPARKLLGMNADTKATRIARAVNLANKPDLGLKSESFEEGRPVPQHKTTSGLGVQSWTATKDFSARSTQEVPGTLNTALGQKYALKANTTEEDMQTSQSQNKVRSHTGGGKPIGTEPHSEGQCSSTQQDANSATLTSSKVASGEQNRLGDSSGTHVRVNTHTSGVSPAGSQLPKSEDQSKVLEKTGGMGQEMNAGPFKAGLRLRLSGRRGKPSSRDVPTRPMSVNMAMSLQDTASAKPKRQDHRNAGATSTGRTDRRQQAKTDSTAARRGSDSSLAVRIARVLPQRRETSDGSQQDMAAQSSLPRIIPTLCGVGHTWITLRWTVSEVKNYKAYQVQYQKHGGPVNVTPFRYGSTRETVDNLSPGTTYTMQVRALDMEGLVHCSNKVDMKTSSRRLAVPPQAETAAKLRQAVQQARQNKEQDTKSKKTSRWGISHLTSSFRRKKKKSATSESDTESKASYTESPTSGRRESNVRRSSIDSQDSEISTMSTISRTSRKSQKRVHFKEEDISKAYDIREMQALYPELSKEEKVIGDNVLLPESTKQVDERDHHTNDERKAEAESKQQADIQRRQQVSSPVFMSLMDQGEESEAETFKRVADNVRGTLGMSIKKVSVEVQTQEGGIFRPVVRAPTVRGSGEDIVSSKPSDRSASSPEWDTNVDSNIAQTSPGFRNVKRERTWQEIIEEDYDPKEGWKNVQVGDKMRFIDLEAIKPYRKVLTHAGYYGDKSNAIVVFSSCYMPNNSLKDYKYIMENLFLYILSFLDKIVDEEYKIVFLNYTKERSNLPSVTWLKSCYDHIDAKFKKKLKGLFIVHPTMWLKMLVHVSKPFVSSKFSKKLQFVDNFKDLQKQLPVDPEAIPEDVKKFEEELVGSTSNKRGTFAALKAALGREVQQGSVPENAFCAPYNKGLASSMWEGFPTLRL</sequence>
<dbReference type="Pfam" id="PF12496">
    <property type="entry name" value="BNIP2"/>
    <property type="match status" value="1"/>
</dbReference>
<feature type="compositionally biased region" description="Polar residues" evidence="6">
    <location>
        <begin position="650"/>
        <end position="659"/>
    </location>
</feature>
<dbReference type="OrthoDB" id="19923at2759"/>
<feature type="compositionally biased region" description="Basic and acidic residues" evidence="6">
    <location>
        <begin position="212"/>
        <end position="225"/>
    </location>
</feature>
<dbReference type="Gene3D" id="3.30.160.60">
    <property type="entry name" value="Classic Zinc Finger"/>
    <property type="match status" value="1"/>
</dbReference>
<dbReference type="CDD" id="cd00063">
    <property type="entry name" value="FN3"/>
    <property type="match status" value="1"/>
</dbReference>
<feature type="domain" description="CRAL-TRIO" evidence="8">
    <location>
        <begin position="1309"/>
        <end position="1470"/>
    </location>
</feature>
<evidence type="ECO:0000259" key="7">
    <source>
        <dbReference type="PROSITE" id="PS50119"/>
    </source>
</evidence>
<protein>
    <recommendedName>
        <fullName evidence="4">Bcl-2/adenovirus E1B 19 kDa-interacting protein 2-like protein</fullName>
    </recommendedName>
</protein>
<gene>
    <name evidence="11 12" type="primary">LOC118411555</name>
</gene>
<evidence type="ECO:0000259" key="8">
    <source>
        <dbReference type="PROSITE" id="PS50191"/>
    </source>
</evidence>
<evidence type="ECO:0000313" key="10">
    <source>
        <dbReference type="Proteomes" id="UP000001554"/>
    </source>
</evidence>
<comment type="subunit">
    <text evidence="3">Homodimer. Interacts with BCL2, ARHGAP1, MIF and GFER.</text>
</comment>
<feature type="region of interest" description="Disordered" evidence="6">
    <location>
        <begin position="993"/>
        <end position="1107"/>
    </location>
</feature>
<evidence type="ECO:0000313" key="11">
    <source>
        <dbReference type="RefSeq" id="XP_035669802.1"/>
    </source>
</evidence>
<feature type="region of interest" description="Disordered" evidence="6">
    <location>
        <begin position="1237"/>
        <end position="1266"/>
    </location>
</feature>
<feature type="region of interest" description="Disordered" evidence="6">
    <location>
        <begin position="637"/>
        <end position="659"/>
    </location>
</feature>
<dbReference type="Gene3D" id="3.40.525.10">
    <property type="entry name" value="CRAL-TRIO lipid binding domain"/>
    <property type="match status" value="1"/>
</dbReference>
<feature type="compositionally biased region" description="Low complexity" evidence="6">
    <location>
        <begin position="1245"/>
        <end position="1255"/>
    </location>
</feature>
<dbReference type="CDD" id="cd19769">
    <property type="entry name" value="Bbox2_TRIM16-like"/>
    <property type="match status" value="1"/>
</dbReference>
<keyword evidence="1" id="KW-0053">Apoptosis</keyword>
<reference evidence="10" key="1">
    <citation type="journal article" date="2020" name="Nat. Ecol. Evol.">
        <title>Deeply conserved synteny resolves early events in vertebrate evolution.</title>
        <authorList>
            <person name="Simakov O."/>
            <person name="Marletaz F."/>
            <person name="Yue J.X."/>
            <person name="O'Connell B."/>
            <person name="Jenkins J."/>
            <person name="Brandt A."/>
            <person name="Calef R."/>
            <person name="Tung C.H."/>
            <person name="Huang T.K."/>
            <person name="Schmutz J."/>
            <person name="Satoh N."/>
            <person name="Yu J.K."/>
            <person name="Putnam N.H."/>
            <person name="Green R.E."/>
            <person name="Rokhsar D.S."/>
        </authorList>
    </citation>
    <scope>NUCLEOTIDE SEQUENCE [LARGE SCALE GENOMIC DNA]</scope>
    <source>
        <strain evidence="10">S238N-H82</strain>
    </source>
</reference>
<dbReference type="PROSITE" id="PS50191">
    <property type="entry name" value="CRAL_TRIO"/>
    <property type="match status" value="1"/>
</dbReference>
<evidence type="ECO:0000313" key="12">
    <source>
        <dbReference type="RefSeq" id="XP_035669803.1"/>
    </source>
</evidence>
<keyword evidence="5" id="KW-0479">Metal-binding</keyword>
<feature type="compositionally biased region" description="Polar residues" evidence="6">
    <location>
        <begin position="1060"/>
        <end position="1069"/>
    </location>
</feature>
<dbReference type="Gene3D" id="2.60.40.10">
    <property type="entry name" value="Immunoglobulins"/>
    <property type="match status" value="1"/>
</dbReference>
<dbReference type="SMART" id="SM00336">
    <property type="entry name" value="BBOX"/>
    <property type="match status" value="2"/>
</dbReference>
<keyword evidence="5" id="KW-0862">Zinc</keyword>
<dbReference type="KEGG" id="bfo:118411555"/>
<dbReference type="RefSeq" id="XP_035669802.1">
    <property type="nucleotide sequence ID" value="XM_035813909.1"/>
</dbReference>
<dbReference type="SMART" id="SM00060">
    <property type="entry name" value="FN3"/>
    <property type="match status" value="1"/>
</dbReference>
<feature type="compositionally biased region" description="Basic and acidic residues" evidence="6">
    <location>
        <begin position="1070"/>
        <end position="1080"/>
    </location>
</feature>
<evidence type="ECO:0000256" key="1">
    <source>
        <dbReference type="ARBA" id="ARBA00022703"/>
    </source>
</evidence>
<dbReference type="PROSITE" id="PS50853">
    <property type="entry name" value="FN3"/>
    <property type="match status" value="1"/>
</dbReference>
<feature type="compositionally biased region" description="Basic and acidic residues" evidence="6">
    <location>
        <begin position="468"/>
        <end position="480"/>
    </location>
</feature>
<feature type="compositionally biased region" description="Polar residues" evidence="6">
    <location>
        <begin position="725"/>
        <end position="777"/>
    </location>
</feature>
<feature type="region of interest" description="Disordered" evidence="6">
    <location>
        <begin position="120"/>
        <end position="141"/>
    </location>
</feature>
<evidence type="ECO:0000256" key="2">
    <source>
        <dbReference type="ARBA" id="ARBA00055513"/>
    </source>
</evidence>
<dbReference type="InterPro" id="IPR022181">
    <property type="entry name" value="Bcl2-/adenovirus-E1B"/>
</dbReference>
<dbReference type="SMART" id="SM00516">
    <property type="entry name" value="SEC14"/>
    <property type="match status" value="1"/>
</dbReference>
<feature type="domain" description="Fibronectin type-III" evidence="9">
    <location>
        <begin position="908"/>
        <end position="997"/>
    </location>
</feature>
<reference evidence="11 12" key="2">
    <citation type="submission" date="2025-04" db="UniProtKB">
        <authorList>
            <consortium name="RefSeq"/>
        </authorList>
    </citation>
    <scope>IDENTIFICATION</scope>
    <source>
        <strain evidence="11 12">S238N-H82</strain>
        <tissue evidence="11 12">Testes</tissue>
    </source>
</reference>
<dbReference type="Pfam" id="PF00041">
    <property type="entry name" value="fn3"/>
    <property type="match status" value="1"/>
</dbReference>
<dbReference type="InterPro" id="IPR036116">
    <property type="entry name" value="FN3_sf"/>
</dbReference>
<dbReference type="PROSITE" id="PS50119">
    <property type="entry name" value="ZF_BBOX"/>
    <property type="match status" value="1"/>
</dbReference>
<proteinExistence type="predicted"/>
<dbReference type="CDD" id="cd00170">
    <property type="entry name" value="SEC14"/>
    <property type="match status" value="1"/>
</dbReference>
<evidence type="ECO:0000256" key="6">
    <source>
        <dbReference type="SAM" id="MobiDB-lite"/>
    </source>
</evidence>
<dbReference type="Gene3D" id="4.10.830.40">
    <property type="match status" value="1"/>
</dbReference>
<dbReference type="Pfam" id="PF13716">
    <property type="entry name" value="CRAL_TRIO_2"/>
    <property type="match status" value="1"/>
</dbReference>
<dbReference type="SUPFAM" id="SSF52087">
    <property type="entry name" value="CRAL/TRIO domain"/>
    <property type="match status" value="1"/>
</dbReference>
<dbReference type="GO" id="GO:0008270">
    <property type="term" value="F:zinc ion binding"/>
    <property type="evidence" value="ECO:0007669"/>
    <property type="project" value="UniProtKB-KW"/>
</dbReference>
<dbReference type="FunFam" id="3.40.525.10:FF:000012">
    <property type="entry name" value="bcl-2/adenovirus E1B 19 kDa-interacting protein 2-like protein"/>
    <property type="match status" value="1"/>
</dbReference>
<feature type="compositionally biased region" description="Basic residues" evidence="6">
    <location>
        <begin position="1097"/>
        <end position="1106"/>
    </location>
</feature>
<dbReference type="CDD" id="cd19801">
    <property type="entry name" value="Bbox1_MID"/>
    <property type="match status" value="1"/>
</dbReference>
<dbReference type="Pfam" id="PF00643">
    <property type="entry name" value="zf-B_box"/>
    <property type="match status" value="1"/>
</dbReference>